<dbReference type="GO" id="GO:0030125">
    <property type="term" value="C:clathrin vesicle coat"/>
    <property type="evidence" value="ECO:0007669"/>
    <property type="project" value="TreeGrafter"/>
</dbReference>
<dbReference type="AlphaFoldDB" id="A0A9Q1L146"/>
<dbReference type="GO" id="GO:0005886">
    <property type="term" value="C:plasma membrane"/>
    <property type="evidence" value="ECO:0007669"/>
    <property type="project" value="TreeGrafter"/>
</dbReference>
<evidence type="ECO:0000313" key="7">
    <source>
        <dbReference type="EMBL" id="KAJ8452568.1"/>
    </source>
</evidence>
<dbReference type="PROSITE" id="PS50942">
    <property type="entry name" value="ENTH"/>
    <property type="match status" value="1"/>
</dbReference>
<dbReference type="Gene3D" id="1.25.40.90">
    <property type="match status" value="1"/>
</dbReference>
<proteinExistence type="predicted"/>
<feature type="region of interest" description="Disordered" evidence="5">
    <location>
        <begin position="239"/>
        <end position="309"/>
    </location>
</feature>
<comment type="subcellular location">
    <subcellularLocation>
        <location evidence="1">Cytoplasmic vesicle</location>
        <location evidence="1">Clathrin-coated vesicle</location>
    </subcellularLocation>
    <subcellularLocation>
        <location evidence="2">Golgi apparatus</location>
    </subcellularLocation>
</comment>
<dbReference type="Proteomes" id="UP001153076">
    <property type="component" value="Unassembled WGS sequence"/>
</dbReference>
<sequence>MYVTSTHNICSMSSNSFLEFRKQAYFYIKEKINTARLALTDVTPAQLLTEDMTNDNPWAPDPRILSLISRSAFEIDDYWRIVDILRHRLSQFDRRNWRASYNALIVLEHLLTHGPKSVADEFQSEMPAIKTMGNLQHVDEKGFNWGLAVRKKTERVLKLLEKGPLLDEAREQARKVTREIKGFGSFSGMPTSHFKESSTTFVRSHSQSNLQGNGENMFELNYHNQPQLVVLNDEVKAERSKIKRRSPKKNRGAKDDIGTGDSHSWNTNDTEGKSLLREISTEALTDEEDHHFNDTEKQSRVSLLAKKED</sequence>
<dbReference type="Pfam" id="PF01417">
    <property type="entry name" value="ENTH"/>
    <property type="match status" value="1"/>
</dbReference>
<comment type="caution">
    <text evidence="7">The sequence shown here is derived from an EMBL/GenBank/DDBJ whole genome shotgun (WGS) entry which is preliminary data.</text>
</comment>
<dbReference type="CDD" id="cd03571">
    <property type="entry name" value="ENTH"/>
    <property type="match status" value="1"/>
</dbReference>
<dbReference type="GO" id="GO:0005543">
    <property type="term" value="F:phospholipid binding"/>
    <property type="evidence" value="ECO:0007669"/>
    <property type="project" value="TreeGrafter"/>
</dbReference>
<organism evidence="7 8">
    <name type="scientific">Carnegiea gigantea</name>
    <dbReference type="NCBI Taxonomy" id="171969"/>
    <lineage>
        <taxon>Eukaryota</taxon>
        <taxon>Viridiplantae</taxon>
        <taxon>Streptophyta</taxon>
        <taxon>Embryophyta</taxon>
        <taxon>Tracheophyta</taxon>
        <taxon>Spermatophyta</taxon>
        <taxon>Magnoliopsida</taxon>
        <taxon>eudicotyledons</taxon>
        <taxon>Gunneridae</taxon>
        <taxon>Pentapetalae</taxon>
        <taxon>Caryophyllales</taxon>
        <taxon>Cactineae</taxon>
        <taxon>Cactaceae</taxon>
        <taxon>Cactoideae</taxon>
        <taxon>Echinocereeae</taxon>
        <taxon>Carnegiea</taxon>
    </lineage>
</organism>
<keyword evidence="8" id="KW-1185">Reference proteome</keyword>
<evidence type="ECO:0000259" key="6">
    <source>
        <dbReference type="PROSITE" id="PS50942"/>
    </source>
</evidence>
<feature type="compositionally biased region" description="Basic and acidic residues" evidence="5">
    <location>
        <begin position="270"/>
        <end position="280"/>
    </location>
</feature>
<dbReference type="InterPro" id="IPR008942">
    <property type="entry name" value="ENTH_VHS"/>
</dbReference>
<dbReference type="InterPro" id="IPR013809">
    <property type="entry name" value="ENTH"/>
</dbReference>
<evidence type="ECO:0000256" key="2">
    <source>
        <dbReference type="ARBA" id="ARBA00004555"/>
    </source>
</evidence>
<dbReference type="GO" id="GO:0005794">
    <property type="term" value="C:Golgi apparatus"/>
    <property type="evidence" value="ECO:0007669"/>
    <property type="project" value="UniProtKB-SubCell"/>
</dbReference>
<keyword evidence="3" id="KW-0333">Golgi apparatus</keyword>
<gene>
    <name evidence="7" type="ORF">Cgig2_004904</name>
</gene>
<dbReference type="GO" id="GO:0005768">
    <property type="term" value="C:endosome"/>
    <property type="evidence" value="ECO:0007669"/>
    <property type="project" value="TreeGrafter"/>
</dbReference>
<dbReference type="GO" id="GO:0006897">
    <property type="term" value="P:endocytosis"/>
    <property type="evidence" value="ECO:0007669"/>
    <property type="project" value="TreeGrafter"/>
</dbReference>
<evidence type="ECO:0000256" key="5">
    <source>
        <dbReference type="SAM" id="MobiDB-lite"/>
    </source>
</evidence>
<evidence type="ECO:0000256" key="3">
    <source>
        <dbReference type="ARBA" id="ARBA00023034"/>
    </source>
</evidence>
<dbReference type="SUPFAM" id="SSF48464">
    <property type="entry name" value="ENTH/VHS domain"/>
    <property type="match status" value="1"/>
</dbReference>
<dbReference type="PANTHER" id="PTHR12276:SF116">
    <property type="entry name" value="ENTH_VHS FAMILY PROTEIN"/>
    <property type="match status" value="1"/>
</dbReference>
<protein>
    <recommendedName>
        <fullName evidence="6">ENTH domain-containing protein</fullName>
    </recommendedName>
</protein>
<feature type="compositionally biased region" description="Basic residues" evidence="5">
    <location>
        <begin position="241"/>
        <end position="251"/>
    </location>
</feature>
<dbReference type="SMART" id="SM00273">
    <property type="entry name" value="ENTH"/>
    <property type="match status" value="1"/>
</dbReference>
<reference evidence="7" key="1">
    <citation type="submission" date="2022-04" db="EMBL/GenBank/DDBJ databases">
        <title>Carnegiea gigantea Genome sequencing and assembly v2.</title>
        <authorList>
            <person name="Copetti D."/>
            <person name="Sanderson M.J."/>
            <person name="Burquez A."/>
            <person name="Wojciechowski M.F."/>
        </authorList>
    </citation>
    <scope>NUCLEOTIDE SEQUENCE</scope>
    <source>
        <strain evidence="7">SGP5-SGP5p</strain>
        <tissue evidence="7">Aerial part</tissue>
    </source>
</reference>
<name>A0A9Q1L146_9CARY</name>
<dbReference type="PANTHER" id="PTHR12276">
    <property type="entry name" value="EPSIN/ENT-RELATED"/>
    <property type="match status" value="1"/>
</dbReference>
<keyword evidence="4" id="KW-0968">Cytoplasmic vesicle</keyword>
<accession>A0A9Q1L146</accession>
<evidence type="ECO:0000256" key="1">
    <source>
        <dbReference type="ARBA" id="ARBA00004132"/>
    </source>
</evidence>
<dbReference type="OrthoDB" id="4033880at2759"/>
<evidence type="ECO:0000256" key="4">
    <source>
        <dbReference type="ARBA" id="ARBA00023329"/>
    </source>
</evidence>
<dbReference type="EMBL" id="JAKOGI010000003">
    <property type="protein sequence ID" value="KAJ8452568.1"/>
    <property type="molecule type" value="Genomic_DNA"/>
</dbReference>
<feature type="domain" description="ENTH" evidence="6">
    <location>
        <begin position="37"/>
        <end position="170"/>
    </location>
</feature>
<feature type="compositionally biased region" description="Basic and acidic residues" evidence="5">
    <location>
        <begin position="288"/>
        <end position="309"/>
    </location>
</feature>
<evidence type="ECO:0000313" key="8">
    <source>
        <dbReference type="Proteomes" id="UP001153076"/>
    </source>
</evidence>
<dbReference type="GO" id="GO:0030276">
    <property type="term" value="F:clathrin binding"/>
    <property type="evidence" value="ECO:0007669"/>
    <property type="project" value="TreeGrafter"/>
</dbReference>